<evidence type="ECO:0000259" key="1">
    <source>
        <dbReference type="Pfam" id="PF01433"/>
    </source>
</evidence>
<accession>S4RVP5</accession>
<dbReference type="InterPro" id="IPR027268">
    <property type="entry name" value="Peptidase_M4/M1_CTD_sf"/>
</dbReference>
<dbReference type="MEROPS" id="M01.008"/>
<dbReference type="FunFam" id="2.60.40.1910:FF:000006">
    <property type="entry name" value="Aminopeptidase"/>
    <property type="match status" value="1"/>
</dbReference>
<dbReference type="PANTHER" id="PTHR11533:SF294">
    <property type="entry name" value="THYROTROPIN-RELEASING HORMONE-DEGRADING ECTOENZYME"/>
    <property type="match status" value="1"/>
</dbReference>
<dbReference type="HOGENOM" id="CLU_1021356_0_0_1"/>
<dbReference type="Gene3D" id="2.60.40.1910">
    <property type="match status" value="1"/>
</dbReference>
<dbReference type="GO" id="GO:0005615">
    <property type="term" value="C:extracellular space"/>
    <property type="evidence" value="ECO:0007669"/>
    <property type="project" value="TreeGrafter"/>
</dbReference>
<dbReference type="OMA" id="WLYKAFE"/>
<name>S4RVP5_PETMA</name>
<reference evidence="2" key="1">
    <citation type="submission" date="2025-08" db="UniProtKB">
        <authorList>
            <consortium name="Ensembl"/>
        </authorList>
    </citation>
    <scope>IDENTIFICATION</scope>
</reference>
<dbReference type="GO" id="GO:0042277">
    <property type="term" value="F:peptide binding"/>
    <property type="evidence" value="ECO:0007669"/>
    <property type="project" value="TreeGrafter"/>
</dbReference>
<dbReference type="InterPro" id="IPR050344">
    <property type="entry name" value="Peptidase_M1_aminopeptidases"/>
</dbReference>
<protein>
    <recommendedName>
        <fullName evidence="1">Peptidase M1 membrane alanine aminopeptidase domain-containing protein</fullName>
    </recommendedName>
</protein>
<dbReference type="PANTHER" id="PTHR11533">
    <property type="entry name" value="PROTEASE M1 ZINC METALLOPROTEASE"/>
    <property type="match status" value="1"/>
</dbReference>
<dbReference type="Gene3D" id="1.10.390.10">
    <property type="entry name" value="Neutral Protease Domain 2"/>
    <property type="match status" value="1"/>
</dbReference>
<dbReference type="GO" id="GO:0008270">
    <property type="term" value="F:zinc ion binding"/>
    <property type="evidence" value="ECO:0007669"/>
    <property type="project" value="InterPro"/>
</dbReference>
<dbReference type="GO" id="GO:0005737">
    <property type="term" value="C:cytoplasm"/>
    <property type="evidence" value="ECO:0007669"/>
    <property type="project" value="TreeGrafter"/>
</dbReference>
<dbReference type="GO" id="GO:0070006">
    <property type="term" value="F:metalloaminopeptidase activity"/>
    <property type="evidence" value="ECO:0007669"/>
    <property type="project" value="TreeGrafter"/>
</dbReference>
<proteinExistence type="predicted"/>
<evidence type="ECO:0000313" key="2">
    <source>
        <dbReference type="Ensembl" id="ENSPMAP00000009285.1"/>
    </source>
</evidence>
<feature type="domain" description="Peptidase M1 membrane alanine aminopeptidase" evidence="1">
    <location>
        <begin position="1"/>
        <end position="149"/>
    </location>
</feature>
<dbReference type="InterPro" id="IPR014782">
    <property type="entry name" value="Peptidase_M1_dom"/>
</dbReference>
<dbReference type="AlphaFoldDB" id="S4RVP5"/>
<dbReference type="Pfam" id="PF01433">
    <property type="entry name" value="Peptidase_M1"/>
    <property type="match status" value="1"/>
</dbReference>
<dbReference type="Ensembl" id="ENSPMAT00000009325.1">
    <property type="protein sequence ID" value="ENSPMAP00000009285.1"/>
    <property type="gene ID" value="ENSPMAG00000008431.1"/>
</dbReference>
<dbReference type="GO" id="GO:0016020">
    <property type="term" value="C:membrane"/>
    <property type="evidence" value="ECO:0007669"/>
    <property type="project" value="TreeGrafter"/>
</dbReference>
<reference evidence="2" key="2">
    <citation type="submission" date="2025-09" db="UniProtKB">
        <authorList>
            <consortium name="Ensembl"/>
        </authorList>
    </citation>
    <scope>IDENTIFICATION</scope>
</reference>
<dbReference type="SUPFAM" id="SSF55486">
    <property type="entry name" value="Metalloproteases ('zincins'), catalytic domain"/>
    <property type="match status" value="1"/>
</dbReference>
<dbReference type="STRING" id="7757.ENSPMAP00000009285"/>
<dbReference type="GeneTree" id="ENSGT00940000155878"/>
<sequence>QWFGDLVTPMWWEDVWLKEGFAHYFEYLGTDFLYPHWNMETQRFLIDDLHDIMLPDGLCSSHPISQDVSQPEDISRVFDWIAYKKGAALIRMLANFMGKASFKKGLQDYLKTYMFGNAGRDDLWNTLSKETRCCNNGDTHNIREVMDIWTLQMGYPVVTINRDAGPDCKLRISQEHFLYSADVNANCQNDSLYLFVSLVYMQIKLSEYHLWQIISKAFVKIFHVIGSDWLLGNINQTGYFRVNYDLQNWEQLVKQLTTDHRVLPIIHTTKLIH</sequence>
<organism evidence="2">
    <name type="scientific">Petromyzon marinus</name>
    <name type="common">Sea lamprey</name>
    <dbReference type="NCBI Taxonomy" id="7757"/>
    <lineage>
        <taxon>Eukaryota</taxon>
        <taxon>Metazoa</taxon>
        <taxon>Chordata</taxon>
        <taxon>Craniata</taxon>
        <taxon>Vertebrata</taxon>
        <taxon>Cyclostomata</taxon>
        <taxon>Hyperoartia</taxon>
        <taxon>Petromyzontiformes</taxon>
        <taxon>Petromyzontidae</taxon>
        <taxon>Petromyzon</taxon>
    </lineage>
</organism>
<dbReference type="GO" id="GO:0006508">
    <property type="term" value="P:proteolysis"/>
    <property type="evidence" value="ECO:0007669"/>
    <property type="project" value="TreeGrafter"/>
</dbReference>
<dbReference type="GO" id="GO:0043171">
    <property type="term" value="P:peptide catabolic process"/>
    <property type="evidence" value="ECO:0007669"/>
    <property type="project" value="TreeGrafter"/>
</dbReference>